<accession>W4K3R1</accession>
<keyword evidence="8" id="KW-0675">Receptor</keyword>
<dbReference type="Proteomes" id="UP000030671">
    <property type="component" value="Unassembled WGS sequence"/>
</dbReference>
<name>W4K3R1_HETIT</name>
<evidence type="ECO:0000313" key="12">
    <source>
        <dbReference type="EMBL" id="ETW79706.1"/>
    </source>
</evidence>
<dbReference type="HOGENOM" id="CLU_027592_1_0_1"/>
<sequence length="577" mass="63485">MRTELSAFSFLSIFFLLLISPSQWKSASVPNILTIAWLLVCNIIHAVNSSIWAGNVFVHVPIWCDIATKVLLGVMIAVPGAFLCLCRRLERISSRDETRLKGNKQHTRVFEAFLCLFLPVVYMALHVIVQDHRFDIVEDFGCQPATFMSLPALIIVWLPPLVISVVALLYCVSASINVAKSRYNSWPLFPSAPEMSLSLFVRRVVFGVTGMTYTVVVYVFISSTVTLSAWSSISDVHAQFSKIEILPLGSAAGTQNELIWWAIPLWTILICITFAFEEEMAQNYRSLINWSFRRIVGRDILSVRSKYDDMITTTSTTPIHLLKSGWDDTLNTKSSIFTLKQKRSVFAQNTSALTLSTLSPPASPEADASFTQSTLTYLESDTARQLCLPSPPPTSQSQIHSSSTSSPIDTQDRVIIPPSHSTEAPIPTSPSESMLSSAAWPEPPRTIPSPQRIAPSSADTRANASSVAGPASAFSHPYAYATPSSPTRSASSALSAMSSGRLDLFGYPLLPIARPAHQMRDIPLNVAGPSMMPIPNPNPLPRRYASVPRSTREHQHRSSKKARKLAGIHMTVVKETV</sequence>
<dbReference type="PANTHER" id="PTHR28097:SF1">
    <property type="entry name" value="PHEROMONE A FACTOR RECEPTOR"/>
    <property type="match status" value="1"/>
</dbReference>
<dbReference type="STRING" id="747525.W4K3R1"/>
<evidence type="ECO:0000256" key="1">
    <source>
        <dbReference type="ARBA" id="ARBA00004141"/>
    </source>
</evidence>
<keyword evidence="9" id="KW-0807">Transducer</keyword>
<feature type="region of interest" description="Disordered" evidence="10">
    <location>
        <begin position="385"/>
        <end position="475"/>
    </location>
</feature>
<dbReference type="EMBL" id="KI925460">
    <property type="protein sequence ID" value="ETW79706.1"/>
    <property type="molecule type" value="Genomic_DNA"/>
</dbReference>
<dbReference type="KEGG" id="hir:HETIRDRAFT_147163"/>
<feature type="transmembrane region" description="Helical" evidence="11">
    <location>
        <begin position="109"/>
        <end position="129"/>
    </location>
</feature>
<evidence type="ECO:0000256" key="2">
    <source>
        <dbReference type="ARBA" id="ARBA00011085"/>
    </source>
</evidence>
<dbReference type="GO" id="GO:0005886">
    <property type="term" value="C:plasma membrane"/>
    <property type="evidence" value="ECO:0007669"/>
    <property type="project" value="TreeGrafter"/>
</dbReference>
<gene>
    <name evidence="12" type="ORF">HETIRDRAFT_147163</name>
</gene>
<feature type="transmembrane region" description="Helical" evidence="11">
    <location>
        <begin position="200"/>
        <end position="221"/>
    </location>
</feature>
<evidence type="ECO:0000256" key="5">
    <source>
        <dbReference type="ARBA" id="ARBA00022989"/>
    </source>
</evidence>
<feature type="transmembrane region" description="Helical" evidence="11">
    <location>
        <begin position="6"/>
        <end position="24"/>
    </location>
</feature>
<keyword evidence="13" id="KW-1185">Reference proteome</keyword>
<evidence type="ECO:0000256" key="4">
    <source>
        <dbReference type="ARBA" id="ARBA00022692"/>
    </source>
</evidence>
<dbReference type="RefSeq" id="XP_009548269.1">
    <property type="nucleotide sequence ID" value="XM_009549974.1"/>
</dbReference>
<dbReference type="CDD" id="cd14966">
    <property type="entry name" value="7tmD_STE3"/>
    <property type="match status" value="1"/>
</dbReference>
<dbReference type="PANTHER" id="PTHR28097">
    <property type="entry name" value="PHEROMONE A FACTOR RECEPTOR"/>
    <property type="match status" value="1"/>
</dbReference>
<feature type="transmembrane region" description="Helical" evidence="11">
    <location>
        <begin position="258"/>
        <end position="276"/>
    </location>
</feature>
<dbReference type="Pfam" id="PF02076">
    <property type="entry name" value="STE3"/>
    <property type="match status" value="1"/>
</dbReference>
<evidence type="ECO:0000256" key="9">
    <source>
        <dbReference type="ARBA" id="ARBA00023224"/>
    </source>
</evidence>
<keyword evidence="7 11" id="KW-0472">Membrane</keyword>
<organism evidence="12 13">
    <name type="scientific">Heterobasidion irregulare (strain TC 32-1)</name>
    <dbReference type="NCBI Taxonomy" id="747525"/>
    <lineage>
        <taxon>Eukaryota</taxon>
        <taxon>Fungi</taxon>
        <taxon>Dikarya</taxon>
        <taxon>Basidiomycota</taxon>
        <taxon>Agaricomycotina</taxon>
        <taxon>Agaricomycetes</taxon>
        <taxon>Russulales</taxon>
        <taxon>Bondarzewiaceae</taxon>
        <taxon>Heterobasidion</taxon>
        <taxon>Heterobasidion annosum species complex</taxon>
    </lineage>
</organism>
<feature type="transmembrane region" description="Helical" evidence="11">
    <location>
        <begin position="149"/>
        <end position="179"/>
    </location>
</feature>
<keyword evidence="4 11" id="KW-0812">Transmembrane</keyword>
<evidence type="ECO:0000256" key="7">
    <source>
        <dbReference type="ARBA" id="ARBA00023136"/>
    </source>
</evidence>
<dbReference type="InterPro" id="IPR001499">
    <property type="entry name" value="GPCR_STE3"/>
</dbReference>
<evidence type="ECO:0000313" key="13">
    <source>
        <dbReference type="Proteomes" id="UP000030671"/>
    </source>
</evidence>
<feature type="transmembrane region" description="Helical" evidence="11">
    <location>
        <begin position="70"/>
        <end position="89"/>
    </location>
</feature>
<dbReference type="InParanoid" id="W4K3R1"/>
<proteinExistence type="inferred from homology"/>
<comment type="similarity">
    <text evidence="2">Belongs to the G-protein coupled receptor 4 family.</text>
</comment>
<feature type="compositionally biased region" description="Low complexity" evidence="10">
    <location>
        <begin position="395"/>
        <end position="408"/>
    </location>
</feature>
<evidence type="ECO:0000256" key="11">
    <source>
        <dbReference type="SAM" id="Phobius"/>
    </source>
</evidence>
<keyword evidence="5 11" id="KW-1133">Transmembrane helix</keyword>
<evidence type="ECO:0000256" key="10">
    <source>
        <dbReference type="SAM" id="MobiDB-lite"/>
    </source>
</evidence>
<reference evidence="12 13" key="1">
    <citation type="journal article" date="2012" name="New Phytol.">
        <title>Insight into trade-off between wood decay and parasitism from the genome of a fungal forest pathogen.</title>
        <authorList>
            <person name="Olson A."/>
            <person name="Aerts A."/>
            <person name="Asiegbu F."/>
            <person name="Belbahri L."/>
            <person name="Bouzid O."/>
            <person name="Broberg A."/>
            <person name="Canback B."/>
            <person name="Coutinho P.M."/>
            <person name="Cullen D."/>
            <person name="Dalman K."/>
            <person name="Deflorio G."/>
            <person name="van Diepen L.T."/>
            <person name="Dunand C."/>
            <person name="Duplessis S."/>
            <person name="Durling M."/>
            <person name="Gonthier P."/>
            <person name="Grimwood J."/>
            <person name="Fossdal C.G."/>
            <person name="Hansson D."/>
            <person name="Henrissat B."/>
            <person name="Hietala A."/>
            <person name="Himmelstrand K."/>
            <person name="Hoffmeister D."/>
            <person name="Hogberg N."/>
            <person name="James T.Y."/>
            <person name="Karlsson M."/>
            <person name="Kohler A."/>
            <person name="Kues U."/>
            <person name="Lee Y.H."/>
            <person name="Lin Y.C."/>
            <person name="Lind M."/>
            <person name="Lindquist E."/>
            <person name="Lombard V."/>
            <person name="Lucas S."/>
            <person name="Lunden K."/>
            <person name="Morin E."/>
            <person name="Murat C."/>
            <person name="Park J."/>
            <person name="Raffaello T."/>
            <person name="Rouze P."/>
            <person name="Salamov A."/>
            <person name="Schmutz J."/>
            <person name="Solheim H."/>
            <person name="Stahlberg J."/>
            <person name="Velez H."/>
            <person name="de Vries R.P."/>
            <person name="Wiebenga A."/>
            <person name="Woodward S."/>
            <person name="Yakovlev I."/>
            <person name="Garbelotto M."/>
            <person name="Martin F."/>
            <person name="Grigoriev I.V."/>
            <person name="Stenlid J."/>
        </authorList>
    </citation>
    <scope>NUCLEOTIDE SEQUENCE [LARGE SCALE GENOMIC DNA]</scope>
    <source>
        <strain evidence="12 13">TC 32-1</strain>
    </source>
</reference>
<protein>
    <submittedName>
        <fullName evidence="12">Putative B mating type protein</fullName>
    </submittedName>
</protein>
<dbReference type="eggNOG" id="ENOG502SPJ7">
    <property type="taxonomic scope" value="Eukaryota"/>
</dbReference>
<dbReference type="GO" id="GO:0004932">
    <property type="term" value="F:mating-type factor pheromone receptor activity"/>
    <property type="evidence" value="ECO:0007669"/>
    <property type="project" value="InterPro"/>
</dbReference>
<evidence type="ECO:0000256" key="8">
    <source>
        <dbReference type="ARBA" id="ARBA00023170"/>
    </source>
</evidence>
<dbReference type="AlphaFoldDB" id="W4K3R1"/>
<dbReference type="GO" id="GO:0000750">
    <property type="term" value="P:pheromone-dependent signal transduction involved in conjugation with cellular fusion"/>
    <property type="evidence" value="ECO:0007669"/>
    <property type="project" value="TreeGrafter"/>
</dbReference>
<dbReference type="OrthoDB" id="2874149at2759"/>
<evidence type="ECO:0000256" key="6">
    <source>
        <dbReference type="ARBA" id="ARBA00023040"/>
    </source>
</evidence>
<comment type="subcellular location">
    <subcellularLocation>
        <location evidence="1">Membrane</location>
        <topology evidence="1">Multi-pass membrane protein</topology>
    </subcellularLocation>
</comment>
<dbReference type="GeneID" id="20667186"/>
<keyword evidence="6" id="KW-0297">G-protein coupled receptor</keyword>
<feature type="compositionally biased region" description="Polar residues" evidence="10">
    <location>
        <begin position="457"/>
        <end position="466"/>
    </location>
</feature>
<dbReference type="PRINTS" id="PR00899">
    <property type="entry name" value="GPCRSTE3"/>
</dbReference>
<feature type="transmembrane region" description="Helical" evidence="11">
    <location>
        <begin position="36"/>
        <end position="58"/>
    </location>
</feature>
<keyword evidence="3" id="KW-0589">Pheromone response</keyword>
<evidence type="ECO:0000256" key="3">
    <source>
        <dbReference type="ARBA" id="ARBA00022507"/>
    </source>
</evidence>